<dbReference type="AlphaFoldDB" id="A0A9D4KVZ0"/>
<feature type="domain" description="CCAAT-binding factor" evidence="3">
    <location>
        <begin position="37"/>
        <end position="148"/>
    </location>
</feature>
<name>A0A9D4KVZ0_DREPO</name>
<protein>
    <recommendedName>
        <fullName evidence="3">CCAAT-binding factor domain-containing protein</fullName>
    </recommendedName>
</protein>
<dbReference type="PANTHER" id="PTHR12048">
    <property type="entry name" value="CCAAT-BINDING FACTOR-RELATED"/>
    <property type="match status" value="1"/>
</dbReference>
<feature type="region of interest" description="Disordered" evidence="2">
    <location>
        <begin position="130"/>
        <end position="182"/>
    </location>
</feature>
<keyword evidence="5" id="KW-1185">Reference proteome</keyword>
<evidence type="ECO:0000256" key="1">
    <source>
        <dbReference type="ARBA" id="ARBA00007797"/>
    </source>
</evidence>
<reference evidence="4" key="1">
    <citation type="journal article" date="2019" name="bioRxiv">
        <title>The Genome of the Zebra Mussel, Dreissena polymorpha: A Resource for Invasive Species Research.</title>
        <authorList>
            <person name="McCartney M.A."/>
            <person name="Auch B."/>
            <person name="Kono T."/>
            <person name="Mallez S."/>
            <person name="Zhang Y."/>
            <person name="Obille A."/>
            <person name="Becker A."/>
            <person name="Abrahante J.E."/>
            <person name="Garbe J."/>
            <person name="Badalamenti J.P."/>
            <person name="Herman A."/>
            <person name="Mangelson H."/>
            <person name="Liachko I."/>
            <person name="Sullivan S."/>
            <person name="Sone E.D."/>
            <person name="Koren S."/>
            <person name="Silverstein K.A.T."/>
            <person name="Beckman K.B."/>
            <person name="Gohl D.M."/>
        </authorList>
    </citation>
    <scope>NUCLEOTIDE SEQUENCE</scope>
    <source>
        <strain evidence="4">Duluth1</strain>
        <tissue evidence="4">Whole animal</tissue>
    </source>
</reference>
<reference evidence="4" key="2">
    <citation type="submission" date="2020-11" db="EMBL/GenBank/DDBJ databases">
        <authorList>
            <person name="McCartney M.A."/>
            <person name="Auch B."/>
            <person name="Kono T."/>
            <person name="Mallez S."/>
            <person name="Becker A."/>
            <person name="Gohl D.M."/>
            <person name="Silverstein K.A.T."/>
            <person name="Koren S."/>
            <person name="Bechman K.B."/>
            <person name="Herman A."/>
            <person name="Abrahante J.E."/>
            <person name="Garbe J."/>
        </authorList>
    </citation>
    <scope>NUCLEOTIDE SEQUENCE</scope>
    <source>
        <strain evidence="4">Duluth1</strain>
        <tissue evidence="4">Whole animal</tissue>
    </source>
</reference>
<evidence type="ECO:0000259" key="3">
    <source>
        <dbReference type="Pfam" id="PF03914"/>
    </source>
</evidence>
<dbReference type="Proteomes" id="UP000828390">
    <property type="component" value="Unassembled WGS sequence"/>
</dbReference>
<evidence type="ECO:0000313" key="5">
    <source>
        <dbReference type="Proteomes" id="UP000828390"/>
    </source>
</evidence>
<dbReference type="InterPro" id="IPR040155">
    <property type="entry name" value="CEBPZ/Mak21-like"/>
</dbReference>
<accession>A0A9D4KVZ0</accession>
<comment type="caution">
    <text evidence="4">The sequence shown here is derived from an EMBL/GenBank/DDBJ whole genome shotgun (WGS) entry which is preliminary data.</text>
</comment>
<dbReference type="InterPro" id="IPR005612">
    <property type="entry name" value="CCAAT-binding_factor"/>
</dbReference>
<comment type="similarity">
    <text evidence="1">Belongs to the CBF/MAK21 family.</text>
</comment>
<evidence type="ECO:0000256" key="2">
    <source>
        <dbReference type="SAM" id="MobiDB-lite"/>
    </source>
</evidence>
<dbReference type="PANTHER" id="PTHR12048:SF0">
    <property type="entry name" value="CCAAT_ENHANCER-BINDING PROTEIN ZETA"/>
    <property type="match status" value="1"/>
</dbReference>
<dbReference type="GO" id="GO:0005634">
    <property type="term" value="C:nucleus"/>
    <property type="evidence" value="ECO:0007669"/>
    <property type="project" value="TreeGrafter"/>
</dbReference>
<dbReference type="EMBL" id="JAIWYP010000003">
    <property type="protein sequence ID" value="KAH3846895.1"/>
    <property type="molecule type" value="Genomic_DNA"/>
</dbReference>
<sequence>MLLYQVMGTSSRPACVIARSGQELCCFVASIGDRECIHRYYNALYRKLVDPALATSSKQAAFLNLVFKSIKMDESERRVKAFAKRLLQVCRYQQPPFTCGALVLLSEVLKVKPGVLTLTHTEEAVLLSSQADSDDEEHFVDQPAPDDPDHTIEPDSDSDQASSDVEQTEAKHKPSTWVHKKNLNRELKHIKKGL</sequence>
<gene>
    <name evidence="4" type="ORF">DPMN_089202</name>
</gene>
<proteinExistence type="inferred from homology"/>
<organism evidence="4 5">
    <name type="scientific">Dreissena polymorpha</name>
    <name type="common">Zebra mussel</name>
    <name type="synonym">Mytilus polymorpha</name>
    <dbReference type="NCBI Taxonomy" id="45954"/>
    <lineage>
        <taxon>Eukaryota</taxon>
        <taxon>Metazoa</taxon>
        <taxon>Spiralia</taxon>
        <taxon>Lophotrochozoa</taxon>
        <taxon>Mollusca</taxon>
        <taxon>Bivalvia</taxon>
        <taxon>Autobranchia</taxon>
        <taxon>Heteroconchia</taxon>
        <taxon>Euheterodonta</taxon>
        <taxon>Imparidentia</taxon>
        <taxon>Neoheterodontei</taxon>
        <taxon>Myida</taxon>
        <taxon>Dreissenoidea</taxon>
        <taxon>Dreissenidae</taxon>
        <taxon>Dreissena</taxon>
    </lineage>
</organism>
<dbReference type="Pfam" id="PF03914">
    <property type="entry name" value="CBF"/>
    <property type="match status" value="1"/>
</dbReference>
<evidence type="ECO:0000313" key="4">
    <source>
        <dbReference type="EMBL" id="KAH3846895.1"/>
    </source>
</evidence>